<evidence type="ECO:0000313" key="14">
    <source>
        <dbReference type="Proteomes" id="UP000077755"/>
    </source>
</evidence>
<dbReference type="GO" id="GO:0016705">
    <property type="term" value="F:oxidoreductase activity, acting on paired donors, with incorporation or reduction of molecular oxygen"/>
    <property type="evidence" value="ECO:0007669"/>
    <property type="project" value="InterPro"/>
</dbReference>
<sequence>MIFLVLAISLIFVSLKSLYSIIWVPWRIQHFFRKQGVNGPSYCPFYGNTAEIMQMTKEAQSKSIPFTHDIVHRVTFLCWFGLKPRLALADPDMIKDVLSNSIDMIDRLDFNPLARLLFGQGLPGLTSHKWTAHRRIATPAFNIEQVKAWVPEMVASVSKMLEIWEDKGEEKDEVEIEVYKEFLDLSAEILSKTVFGSSFEEGKHIFELQEQQVTLTMRALHTVYIPGFRFLPTKMNKLRWKLEKETRDAIRVIIERNSKTTDNSNNLISLLMSGSSHTKELGPGLEIEEVIDECKTFYFAGKESTANAVTWAVLLLAQHQEWQSKARREVFQVCRGNELPAADKMHEFKIVSMILKETLRLYNPVSRLLRRSLKNVKIGSLNVPAGTEFYLALADVHHETEIWGPDANEFNPSRFAEPPKHLGSYLPFGLGSKNCIGRNLALVEAKIILAMIIKKFSFVVSPSYVHAPAMSFTLQPQYGAHILVRRIGD</sequence>
<evidence type="ECO:0000256" key="11">
    <source>
        <dbReference type="PIRSR" id="PIRSR602401-1"/>
    </source>
</evidence>
<name>A0AAF1B0Z1_DAUCS</name>
<dbReference type="PANTHER" id="PTHR24282">
    <property type="entry name" value="CYTOCHROME P450 FAMILY MEMBER"/>
    <property type="match status" value="1"/>
</dbReference>
<dbReference type="PANTHER" id="PTHR24282:SF155">
    <property type="entry name" value="CYTOCHROME P450 734A1-LIKE"/>
    <property type="match status" value="1"/>
</dbReference>
<comment type="cofactor">
    <cofactor evidence="11">
        <name>heme</name>
        <dbReference type="ChEBI" id="CHEBI:30413"/>
    </cofactor>
</comment>
<evidence type="ECO:0000256" key="4">
    <source>
        <dbReference type="ARBA" id="ARBA00022692"/>
    </source>
</evidence>
<evidence type="ECO:0000256" key="6">
    <source>
        <dbReference type="ARBA" id="ARBA00022989"/>
    </source>
</evidence>
<dbReference type="PROSITE" id="PS00086">
    <property type="entry name" value="CYTOCHROME_P450"/>
    <property type="match status" value="1"/>
</dbReference>
<evidence type="ECO:0000256" key="2">
    <source>
        <dbReference type="ARBA" id="ARBA00010617"/>
    </source>
</evidence>
<evidence type="ECO:0000313" key="13">
    <source>
        <dbReference type="EMBL" id="WOH02015.1"/>
    </source>
</evidence>
<keyword evidence="3 11" id="KW-0349">Heme</keyword>
<reference evidence="13" key="2">
    <citation type="submission" date="2022-03" db="EMBL/GenBank/DDBJ databases">
        <title>Draft title - Genomic analysis of global carrot germplasm unveils the trajectory of domestication and the origin of high carotenoid orange carrot.</title>
        <authorList>
            <person name="Iorizzo M."/>
            <person name="Ellison S."/>
            <person name="Senalik D."/>
            <person name="Macko-Podgorni A."/>
            <person name="Grzebelus D."/>
            <person name="Bostan H."/>
            <person name="Rolling W."/>
            <person name="Curaba J."/>
            <person name="Simon P."/>
        </authorList>
    </citation>
    <scope>NUCLEOTIDE SEQUENCE</scope>
    <source>
        <tissue evidence="13">Leaf</tissue>
    </source>
</reference>
<keyword evidence="10" id="KW-0472">Membrane</keyword>
<evidence type="ECO:0000256" key="7">
    <source>
        <dbReference type="ARBA" id="ARBA00023002"/>
    </source>
</evidence>
<evidence type="ECO:0000256" key="1">
    <source>
        <dbReference type="ARBA" id="ARBA00004370"/>
    </source>
</evidence>
<accession>A0AAF1B0Z1</accession>
<dbReference type="GO" id="GO:0004497">
    <property type="term" value="F:monooxygenase activity"/>
    <property type="evidence" value="ECO:0007669"/>
    <property type="project" value="UniProtKB-KW"/>
</dbReference>
<evidence type="ECO:0000256" key="9">
    <source>
        <dbReference type="ARBA" id="ARBA00023033"/>
    </source>
</evidence>
<keyword evidence="9 12" id="KW-0503">Monooxygenase</keyword>
<evidence type="ECO:0000256" key="10">
    <source>
        <dbReference type="ARBA" id="ARBA00023136"/>
    </source>
</evidence>
<feature type="binding site" description="axial binding residue" evidence="11">
    <location>
        <position position="435"/>
    </location>
    <ligand>
        <name>heme</name>
        <dbReference type="ChEBI" id="CHEBI:30413"/>
    </ligand>
    <ligandPart>
        <name>Fe</name>
        <dbReference type="ChEBI" id="CHEBI:18248"/>
    </ligandPart>
</feature>
<dbReference type="SUPFAM" id="SSF48264">
    <property type="entry name" value="Cytochrome P450"/>
    <property type="match status" value="1"/>
</dbReference>
<dbReference type="GO" id="GO:0016020">
    <property type="term" value="C:membrane"/>
    <property type="evidence" value="ECO:0007669"/>
    <property type="project" value="UniProtKB-SubCell"/>
</dbReference>
<evidence type="ECO:0000256" key="5">
    <source>
        <dbReference type="ARBA" id="ARBA00022723"/>
    </source>
</evidence>
<dbReference type="InterPro" id="IPR002401">
    <property type="entry name" value="Cyt_P450_E_grp-I"/>
</dbReference>
<dbReference type="AlphaFoldDB" id="A0AAF1B0Z1"/>
<dbReference type="InterPro" id="IPR001128">
    <property type="entry name" value="Cyt_P450"/>
</dbReference>
<evidence type="ECO:0000256" key="3">
    <source>
        <dbReference type="ARBA" id="ARBA00022617"/>
    </source>
</evidence>
<dbReference type="EMBL" id="CP093347">
    <property type="protein sequence ID" value="WOH02015.1"/>
    <property type="molecule type" value="Genomic_DNA"/>
</dbReference>
<dbReference type="InterPro" id="IPR050665">
    <property type="entry name" value="Cytochrome_P450_Monooxygen"/>
</dbReference>
<evidence type="ECO:0000256" key="12">
    <source>
        <dbReference type="RuleBase" id="RU000461"/>
    </source>
</evidence>
<dbReference type="GO" id="GO:0005506">
    <property type="term" value="F:iron ion binding"/>
    <property type="evidence" value="ECO:0007669"/>
    <property type="project" value="InterPro"/>
</dbReference>
<reference evidence="13" key="1">
    <citation type="journal article" date="2016" name="Nat. Genet.">
        <title>A high-quality carrot genome assembly provides new insights into carotenoid accumulation and asterid genome evolution.</title>
        <authorList>
            <person name="Iorizzo M."/>
            <person name="Ellison S."/>
            <person name="Senalik D."/>
            <person name="Zeng P."/>
            <person name="Satapoomin P."/>
            <person name="Huang J."/>
            <person name="Bowman M."/>
            <person name="Iovene M."/>
            <person name="Sanseverino W."/>
            <person name="Cavagnaro P."/>
            <person name="Yildiz M."/>
            <person name="Macko-Podgorni A."/>
            <person name="Moranska E."/>
            <person name="Grzebelus E."/>
            <person name="Grzebelus D."/>
            <person name="Ashrafi H."/>
            <person name="Zheng Z."/>
            <person name="Cheng S."/>
            <person name="Spooner D."/>
            <person name="Van Deynze A."/>
            <person name="Simon P."/>
        </authorList>
    </citation>
    <scope>NUCLEOTIDE SEQUENCE</scope>
    <source>
        <tissue evidence="13">Leaf</tissue>
    </source>
</reference>
<gene>
    <name evidence="13" type="ORF">DCAR_0521402</name>
</gene>
<dbReference type="PRINTS" id="PR00463">
    <property type="entry name" value="EP450I"/>
</dbReference>
<dbReference type="GO" id="GO:0020037">
    <property type="term" value="F:heme binding"/>
    <property type="evidence" value="ECO:0007669"/>
    <property type="project" value="InterPro"/>
</dbReference>
<keyword evidence="7 12" id="KW-0560">Oxidoreductase</keyword>
<organism evidence="13 14">
    <name type="scientific">Daucus carota subsp. sativus</name>
    <name type="common">Carrot</name>
    <dbReference type="NCBI Taxonomy" id="79200"/>
    <lineage>
        <taxon>Eukaryota</taxon>
        <taxon>Viridiplantae</taxon>
        <taxon>Streptophyta</taxon>
        <taxon>Embryophyta</taxon>
        <taxon>Tracheophyta</taxon>
        <taxon>Spermatophyta</taxon>
        <taxon>Magnoliopsida</taxon>
        <taxon>eudicotyledons</taxon>
        <taxon>Gunneridae</taxon>
        <taxon>Pentapetalae</taxon>
        <taxon>asterids</taxon>
        <taxon>campanulids</taxon>
        <taxon>Apiales</taxon>
        <taxon>Apiaceae</taxon>
        <taxon>Apioideae</taxon>
        <taxon>Scandiceae</taxon>
        <taxon>Daucinae</taxon>
        <taxon>Daucus</taxon>
        <taxon>Daucus sect. Daucus</taxon>
    </lineage>
</organism>
<dbReference type="Pfam" id="PF00067">
    <property type="entry name" value="p450"/>
    <property type="match status" value="1"/>
</dbReference>
<protein>
    <recommendedName>
        <fullName evidence="15">Cytochrome P450</fullName>
    </recommendedName>
</protein>
<keyword evidence="4" id="KW-0812">Transmembrane</keyword>
<proteinExistence type="inferred from homology"/>
<evidence type="ECO:0000256" key="8">
    <source>
        <dbReference type="ARBA" id="ARBA00023004"/>
    </source>
</evidence>
<keyword evidence="8 11" id="KW-0408">Iron</keyword>
<comment type="similarity">
    <text evidence="2 12">Belongs to the cytochrome P450 family.</text>
</comment>
<comment type="subcellular location">
    <subcellularLocation>
        <location evidence="1">Membrane</location>
    </subcellularLocation>
</comment>
<keyword evidence="14" id="KW-1185">Reference proteome</keyword>
<dbReference type="PRINTS" id="PR00385">
    <property type="entry name" value="P450"/>
</dbReference>
<keyword evidence="6" id="KW-1133">Transmembrane helix</keyword>
<dbReference type="Gene3D" id="1.10.630.10">
    <property type="entry name" value="Cytochrome P450"/>
    <property type="match status" value="1"/>
</dbReference>
<dbReference type="InterPro" id="IPR036396">
    <property type="entry name" value="Cyt_P450_sf"/>
</dbReference>
<keyword evidence="5 11" id="KW-0479">Metal-binding</keyword>
<dbReference type="Proteomes" id="UP000077755">
    <property type="component" value="Chromosome 5"/>
</dbReference>
<evidence type="ECO:0008006" key="15">
    <source>
        <dbReference type="Google" id="ProtNLM"/>
    </source>
</evidence>
<dbReference type="InterPro" id="IPR017972">
    <property type="entry name" value="Cyt_P450_CS"/>
</dbReference>